<feature type="transmembrane region" description="Helical" evidence="1">
    <location>
        <begin position="201"/>
        <end position="217"/>
    </location>
</feature>
<gene>
    <name evidence="3" type="ORF">D779_3387</name>
</gene>
<feature type="transmembrane region" description="Helical" evidence="1">
    <location>
        <begin position="80"/>
        <end position="100"/>
    </location>
</feature>
<evidence type="ECO:0000256" key="1">
    <source>
        <dbReference type="SAM" id="Phobius"/>
    </source>
</evidence>
<keyword evidence="4" id="KW-1185">Reference proteome</keyword>
<feature type="transmembrane region" description="Helical" evidence="1">
    <location>
        <begin position="149"/>
        <end position="168"/>
    </location>
</feature>
<dbReference type="PATRIC" id="fig|1249627.3.peg.531"/>
<dbReference type="EMBL" id="AONC01000006">
    <property type="protein sequence ID" value="EXJ16710.1"/>
    <property type="molecule type" value="Genomic_DNA"/>
</dbReference>
<feature type="transmembrane region" description="Helical" evidence="1">
    <location>
        <begin position="120"/>
        <end position="137"/>
    </location>
</feature>
<protein>
    <recommendedName>
        <fullName evidence="2">CAAX prenyl protease 2/Lysostaphin resistance protein A-like domain-containing protein</fullName>
    </recommendedName>
</protein>
<dbReference type="RefSeq" id="WP_043748990.1">
    <property type="nucleotide sequence ID" value="NZ_AONC01000006.1"/>
</dbReference>
<keyword evidence="1" id="KW-0472">Membrane</keyword>
<dbReference type="InterPro" id="IPR003675">
    <property type="entry name" value="Rce1/LyrA-like_dom"/>
</dbReference>
<dbReference type="PANTHER" id="PTHR39430">
    <property type="entry name" value="MEMBRANE-ASSOCIATED PROTEASE-RELATED"/>
    <property type="match status" value="1"/>
</dbReference>
<dbReference type="Pfam" id="PF02517">
    <property type="entry name" value="Rce1-like"/>
    <property type="match status" value="1"/>
</dbReference>
<accession>W9W2A4</accession>
<name>W9W2A4_9GAMM</name>
<evidence type="ECO:0000313" key="4">
    <source>
        <dbReference type="Proteomes" id="UP000019460"/>
    </source>
</evidence>
<keyword evidence="1" id="KW-1133">Transmembrane helix</keyword>
<feature type="transmembrane region" description="Helical" evidence="1">
    <location>
        <begin position="43"/>
        <end position="60"/>
    </location>
</feature>
<dbReference type="Proteomes" id="UP000019460">
    <property type="component" value="Unassembled WGS sequence"/>
</dbReference>
<dbReference type="PANTHER" id="PTHR39430:SF1">
    <property type="entry name" value="PROTEASE"/>
    <property type="match status" value="1"/>
</dbReference>
<reference evidence="3 4" key="1">
    <citation type="submission" date="2012-11" db="EMBL/GenBank/DDBJ databases">
        <title>Genome assembly of Thiorhodococcus sp. AK35.</title>
        <authorList>
            <person name="Nupur N."/>
            <person name="Khatri I."/>
            <person name="Subramanian S."/>
            <person name="Pinnaka A."/>
        </authorList>
    </citation>
    <scope>NUCLEOTIDE SEQUENCE [LARGE SCALE GENOMIC DNA]</scope>
    <source>
        <strain evidence="3 4">AK35</strain>
    </source>
</reference>
<comment type="caution">
    <text evidence="3">The sequence shown here is derived from an EMBL/GenBank/DDBJ whole genome shotgun (WGS) entry which is preliminary data.</text>
</comment>
<dbReference type="GO" id="GO:0080120">
    <property type="term" value="P:CAAX-box protein maturation"/>
    <property type="evidence" value="ECO:0007669"/>
    <property type="project" value="UniProtKB-ARBA"/>
</dbReference>
<evidence type="ECO:0000313" key="3">
    <source>
        <dbReference type="EMBL" id="EXJ16710.1"/>
    </source>
</evidence>
<evidence type="ECO:0000259" key="2">
    <source>
        <dbReference type="Pfam" id="PF02517"/>
    </source>
</evidence>
<proteinExistence type="predicted"/>
<sequence length="289" mass="31996">MRITARFFVFLFVCLLTAALLTPPLMSTDWIAIEPHRVMGRLAQLFILLGLWPMLVALRLDDRASLGYRPKRAELLRSLVTGWSIGVAILILLVVVLLVLKIRVPDPGVEIWPGFAGKALQALIGGLLIGVLEETFFRGALYTAIRRRDGLRSAVIWSSLLYAALHFMKPSALPAGTALDWAGALSMCLHAVLDLFQWKNLDSLLALFLVGVFLSLVRERSGHIGWCIGMHAGWVFVIQSTRRLTDGDPASPWSFLVGDYDGTIGLLAAAWIGALAWLFWRFSARMRSA</sequence>
<feature type="transmembrane region" description="Helical" evidence="1">
    <location>
        <begin position="262"/>
        <end position="280"/>
    </location>
</feature>
<keyword evidence="1" id="KW-0812">Transmembrane</keyword>
<organism evidence="3 4">
    <name type="scientific">Imhoffiella purpurea</name>
    <dbReference type="NCBI Taxonomy" id="1249627"/>
    <lineage>
        <taxon>Bacteria</taxon>
        <taxon>Pseudomonadati</taxon>
        <taxon>Pseudomonadota</taxon>
        <taxon>Gammaproteobacteria</taxon>
        <taxon>Chromatiales</taxon>
        <taxon>Chromatiaceae</taxon>
        <taxon>Imhoffiella</taxon>
    </lineage>
</organism>
<dbReference type="eggNOG" id="COG1266">
    <property type="taxonomic scope" value="Bacteria"/>
</dbReference>
<dbReference type="AlphaFoldDB" id="W9W2A4"/>
<dbReference type="STRING" id="1249627.D779_3387"/>
<feature type="domain" description="CAAX prenyl protease 2/Lysostaphin resistance protein A-like" evidence="2">
    <location>
        <begin position="119"/>
        <end position="236"/>
    </location>
</feature>
<dbReference type="OrthoDB" id="7057423at2"/>
<feature type="transmembrane region" description="Helical" evidence="1">
    <location>
        <begin position="224"/>
        <end position="242"/>
    </location>
</feature>
<dbReference type="GO" id="GO:0004175">
    <property type="term" value="F:endopeptidase activity"/>
    <property type="evidence" value="ECO:0007669"/>
    <property type="project" value="UniProtKB-ARBA"/>
</dbReference>